<dbReference type="EMBL" id="CYGV01001400">
    <property type="protein sequence ID" value="CUA73859.1"/>
    <property type="molecule type" value="Genomic_DNA"/>
</dbReference>
<feature type="region of interest" description="Disordered" evidence="1">
    <location>
        <begin position="1"/>
        <end position="21"/>
    </location>
</feature>
<keyword evidence="3" id="KW-1185">Reference proteome</keyword>
<dbReference type="GO" id="GO:0000462">
    <property type="term" value="P:maturation of SSU-rRNA from tricistronic rRNA transcript (SSU-rRNA, 5.8S rRNA, LSU-rRNA)"/>
    <property type="evidence" value="ECO:0007669"/>
    <property type="project" value="TreeGrafter"/>
</dbReference>
<organism evidence="2 3">
    <name type="scientific">Rhizoctonia solani</name>
    <dbReference type="NCBI Taxonomy" id="456999"/>
    <lineage>
        <taxon>Eukaryota</taxon>
        <taxon>Fungi</taxon>
        <taxon>Dikarya</taxon>
        <taxon>Basidiomycota</taxon>
        <taxon>Agaricomycotina</taxon>
        <taxon>Agaricomycetes</taxon>
        <taxon>Cantharellales</taxon>
        <taxon>Ceratobasidiaceae</taxon>
        <taxon>Rhizoctonia</taxon>
    </lineage>
</organism>
<protein>
    <submittedName>
        <fullName evidence="2">Uncharacterized protein</fullName>
    </submittedName>
</protein>
<evidence type="ECO:0000256" key="1">
    <source>
        <dbReference type="SAM" id="MobiDB-lite"/>
    </source>
</evidence>
<feature type="compositionally biased region" description="Basic and acidic residues" evidence="1">
    <location>
        <begin position="125"/>
        <end position="138"/>
    </location>
</feature>
<dbReference type="InterPro" id="IPR053030">
    <property type="entry name" value="Ribosomal_biogenesis_FAF1-like"/>
</dbReference>
<gene>
    <name evidence="2" type="ORF">RSOLAG22IIIB_01379</name>
</gene>
<dbReference type="PANTHER" id="PTHR28096:SF1">
    <property type="entry name" value="PROTEIN FAF1"/>
    <property type="match status" value="1"/>
</dbReference>
<evidence type="ECO:0000313" key="3">
    <source>
        <dbReference type="Proteomes" id="UP000044841"/>
    </source>
</evidence>
<accession>A0A0K6G659</accession>
<feature type="compositionally biased region" description="Basic and acidic residues" evidence="1">
    <location>
        <begin position="65"/>
        <end position="77"/>
    </location>
</feature>
<feature type="region of interest" description="Disordered" evidence="1">
    <location>
        <begin position="283"/>
        <end position="305"/>
    </location>
</feature>
<reference evidence="2 3" key="1">
    <citation type="submission" date="2015-07" db="EMBL/GenBank/DDBJ databases">
        <authorList>
            <person name="Noorani M."/>
        </authorList>
    </citation>
    <scope>NUCLEOTIDE SEQUENCE [LARGE SCALE GENOMIC DNA]</scope>
    <source>
        <strain evidence="2">BBA 69670</strain>
    </source>
</reference>
<feature type="region of interest" description="Disordered" evidence="1">
    <location>
        <begin position="35"/>
        <end position="154"/>
    </location>
</feature>
<dbReference type="Proteomes" id="UP000044841">
    <property type="component" value="Unassembled WGS sequence"/>
</dbReference>
<sequence>MSKRRPSALSQDARPADDEERDKLLNMLHSHGQSFLSSFELPVGKPAVPKTSKKKRRLLESQEIESTKPDNKPEVQEPKASSPVPSASTSKVPDVVVFDARAGTSSQPLVRGKGKGFMSSKIHHVQSESHPKPSRSEDSGAESDQEISNVKNDKLLHELVHSQLLSNPHAFDAKQGSAKRSRTVAGRLLELADDAKIGRGAEALRAKENSHHAKRVRLGLLNKAKQREAKALEEAKTLGNYHPSIKKNFGTLGSGGAKRRRERGLALGIGKFRNGALTLSKNDIKSVEGAVPSAGSRKANGGRRH</sequence>
<name>A0A0K6G659_9AGAM</name>
<dbReference type="GO" id="GO:0005730">
    <property type="term" value="C:nucleolus"/>
    <property type="evidence" value="ECO:0007669"/>
    <property type="project" value="TreeGrafter"/>
</dbReference>
<proteinExistence type="predicted"/>
<dbReference type="AlphaFoldDB" id="A0A0K6G659"/>
<evidence type="ECO:0000313" key="2">
    <source>
        <dbReference type="EMBL" id="CUA73859.1"/>
    </source>
</evidence>
<dbReference type="PANTHER" id="PTHR28096">
    <property type="entry name" value="PROTEIN FAF1"/>
    <property type="match status" value="1"/>
</dbReference>